<proteinExistence type="predicted"/>
<dbReference type="InterPro" id="IPR050498">
    <property type="entry name" value="Ycf3"/>
</dbReference>
<dbReference type="Pfam" id="PF13432">
    <property type="entry name" value="TPR_16"/>
    <property type="match status" value="1"/>
</dbReference>
<dbReference type="Pfam" id="PF13181">
    <property type="entry name" value="TPR_8"/>
    <property type="match status" value="1"/>
</dbReference>
<dbReference type="PANTHER" id="PTHR44858">
    <property type="entry name" value="TETRATRICOPEPTIDE REPEAT PROTEIN 6"/>
    <property type="match status" value="1"/>
</dbReference>
<dbReference type="RefSeq" id="WP_126999087.1">
    <property type="nucleotide sequence ID" value="NZ_JBNPXW010000002.1"/>
</dbReference>
<dbReference type="InterPro" id="IPR029063">
    <property type="entry name" value="SAM-dependent_MTases_sf"/>
</dbReference>
<dbReference type="SUPFAM" id="SSF48452">
    <property type="entry name" value="TPR-like"/>
    <property type="match status" value="1"/>
</dbReference>
<dbReference type="Gene3D" id="1.25.40.10">
    <property type="entry name" value="Tetratricopeptide repeat domain"/>
    <property type="match status" value="2"/>
</dbReference>
<name>A0A433J8D8_9PROT</name>
<accession>A0A433J8D8</accession>
<dbReference type="PROSITE" id="PS50005">
    <property type="entry name" value="TPR"/>
    <property type="match status" value="2"/>
</dbReference>
<organism evidence="4 5">
    <name type="scientific">Azospirillum doebereinerae</name>
    <dbReference type="NCBI Taxonomy" id="92933"/>
    <lineage>
        <taxon>Bacteria</taxon>
        <taxon>Pseudomonadati</taxon>
        <taxon>Pseudomonadota</taxon>
        <taxon>Alphaproteobacteria</taxon>
        <taxon>Rhodospirillales</taxon>
        <taxon>Azospirillaceae</taxon>
        <taxon>Azospirillum</taxon>
    </lineage>
</organism>
<evidence type="ECO:0000313" key="4">
    <source>
        <dbReference type="EMBL" id="RUQ70233.1"/>
    </source>
</evidence>
<protein>
    <submittedName>
        <fullName evidence="4">Tetratricopeptide repeat protein</fullName>
    </submittedName>
</protein>
<comment type="caution">
    <text evidence="4">The sequence shown here is derived from an EMBL/GenBank/DDBJ whole genome shotgun (WGS) entry which is preliminary data.</text>
</comment>
<evidence type="ECO:0000256" key="1">
    <source>
        <dbReference type="ARBA" id="ARBA00022737"/>
    </source>
</evidence>
<keyword evidence="1" id="KW-0677">Repeat</keyword>
<dbReference type="OrthoDB" id="7278101at2"/>
<dbReference type="Proteomes" id="UP000280346">
    <property type="component" value="Unassembled WGS sequence"/>
</dbReference>
<evidence type="ECO:0000313" key="5">
    <source>
        <dbReference type="Proteomes" id="UP000280346"/>
    </source>
</evidence>
<reference evidence="4 5" key="1">
    <citation type="submission" date="2018-12" db="EMBL/GenBank/DDBJ databases">
        <authorList>
            <person name="Yang Y."/>
        </authorList>
    </citation>
    <scope>NUCLEOTIDE SEQUENCE [LARGE SCALE GENOMIC DNA]</scope>
    <source>
        <strain evidence="4 5">GSF71</strain>
    </source>
</reference>
<dbReference type="InterPro" id="IPR019734">
    <property type="entry name" value="TPR_rpt"/>
</dbReference>
<dbReference type="Pfam" id="PF14559">
    <property type="entry name" value="TPR_19"/>
    <property type="match status" value="1"/>
</dbReference>
<keyword evidence="5" id="KW-1185">Reference proteome</keyword>
<evidence type="ECO:0000256" key="3">
    <source>
        <dbReference type="PROSITE-ProRule" id="PRU00339"/>
    </source>
</evidence>
<sequence>MASITEALKAALDLHGAGRLDEAATLYGRILSVDPEHARTLYFAGTLLCQQGRFADARGLLVRALAQEPDLVAAHANLAKIDAGADDWNDALAGCRRIVALAPADAPAWELLGTAERRNGRADDAIAALRRAHRLVPGTDGSKLGLLLFERGRAHLDARRNAAALADLTAAAALMPFDPELGFARATALVELGRDTEAVALCERLMAWSPAEPPLLHNLGVALMRTGRADARLNVLRRASALDPDNPEPCHALAAAFDGRDPEEARRWSTRALSLKLHAVASPVPPVTLPPASTTGRTLDVVSFSLWGRLELYCGGALENARRIPRELPGWRCRFYHDDSVPAHVLAELTSLGAELVGMPNASTDRQGLFWRFFVADDPTVRRFLCRDCDSRTTAREHAAVRAWLDSGLPFHVMRDHVMHMEPVMGGMWGGVAGHLPPLRPQVDRFTASRSGRWDDQHFLAEWLWPRIAGRVLVHDDLHGALGQPFPEPMAAGDSHVGAKLFPLVRLWETRAAIEAELDDAPGRHGRLVFPAAAPHIGDSLETLGEWLEIETALCARFLKPGGMALDASAGIGAHALAFAKAVGPRGQILAVEPSPGLFACLVRSLALNGEAPIAVCRTLPEAVSRPPSHGRVDLVRATLASADAALDPLILEIAARHRPAFYFRIAGDGAQRDAATRLMPLGYRLWWHIAPVFNPANRKGRVGTPFPGLVSINTLALPDERGDSTPGLTRIDTPDSSWQEAAWRVTCDGL</sequence>
<dbReference type="Gene3D" id="3.40.50.150">
    <property type="entry name" value="Vaccinia Virus protein VP39"/>
    <property type="match status" value="1"/>
</dbReference>
<evidence type="ECO:0000256" key="2">
    <source>
        <dbReference type="ARBA" id="ARBA00022803"/>
    </source>
</evidence>
<dbReference type="SMART" id="SM00028">
    <property type="entry name" value="TPR"/>
    <property type="match status" value="6"/>
</dbReference>
<gene>
    <name evidence="4" type="ORF">EJ913_14655</name>
</gene>
<dbReference type="PANTHER" id="PTHR44858:SF1">
    <property type="entry name" value="UDP-N-ACETYLGLUCOSAMINE--PEPTIDE N-ACETYLGLUCOSAMINYLTRANSFERASE SPINDLY-RELATED"/>
    <property type="match status" value="1"/>
</dbReference>
<dbReference type="EMBL" id="RZIJ01000010">
    <property type="protein sequence ID" value="RUQ70233.1"/>
    <property type="molecule type" value="Genomic_DNA"/>
</dbReference>
<keyword evidence="2 3" id="KW-0802">TPR repeat</keyword>
<dbReference type="InterPro" id="IPR011990">
    <property type="entry name" value="TPR-like_helical_dom_sf"/>
</dbReference>
<feature type="repeat" description="TPR" evidence="3">
    <location>
        <begin position="106"/>
        <end position="139"/>
    </location>
</feature>
<feature type="repeat" description="TPR" evidence="3">
    <location>
        <begin position="213"/>
        <end position="246"/>
    </location>
</feature>
<dbReference type="SUPFAM" id="SSF53335">
    <property type="entry name" value="S-adenosyl-L-methionine-dependent methyltransferases"/>
    <property type="match status" value="1"/>
</dbReference>
<dbReference type="AlphaFoldDB" id="A0A433J8D8"/>